<evidence type="ECO:0000256" key="1">
    <source>
        <dbReference type="SAM" id="Phobius"/>
    </source>
</evidence>
<feature type="transmembrane region" description="Helical" evidence="1">
    <location>
        <begin position="547"/>
        <end position="577"/>
    </location>
</feature>
<dbReference type="InterPro" id="IPR027417">
    <property type="entry name" value="P-loop_NTPase"/>
</dbReference>
<keyword evidence="1" id="KW-0472">Membrane</keyword>
<dbReference type="RefSeq" id="WP_250918470.1">
    <property type="nucleotide sequence ID" value="NZ_JAMQAW010000007.1"/>
</dbReference>
<dbReference type="EMBL" id="JAMQAW010000007">
    <property type="protein sequence ID" value="MCM2388112.1"/>
    <property type="molecule type" value="Genomic_DNA"/>
</dbReference>
<evidence type="ECO:0000313" key="3">
    <source>
        <dbReference type="Proteomes" id="UP001431429"/>
    </source>
</evidence>
<proteinExistence type="predicted"/>
<reference evidence="2" key="1">
    <citation type="submission" date="2022-06" db="EMBL/GenBank/DDBJ databases">
        <title>Genome public.</title>
        <authorList>
            <person name="Sun Q."/>
        </authorList>
    </citation>
    <scope>NUCLEOTIDE SEQUENCE</scope>
    <source>
        <strain evidence="2">CWNU-1</strain>
    </source>
</reference>
<dbReference type="Proteomes" id="UP001431429">
    <property type="component" value="Unassembled WGS sequence"/>
</dbReference>
<feature type="transmembrane region" description="Helical" evidence="1">
    <location>
        <begin position="434"/>
        <end position="451"/>
    </location>
</feature>
<name>A0ABT0UIQ6_9ACTN</name>
<gene>
    <name evidence="2" type="ORF">NBG84_07250</name>
</gene>
<dbReference type="Gene3D" id="3.40.50.300">
    <property type="entry name" value="P-loop containing nucleotide triphosphate hydrolases"/>
    <property type="match status" value="1"/>
</dbReference>
<protein>
    <recommendedName>
        <fullName evidence="4">NACHT domain-containing protein</fullName>
    </recommendedName>
</protein>
<accession>A0ABT0UIQ6</accession>
<comment type="caution">
    <text evidence="2">The sequence shown here is derived from an EMBL/GenBank/DDBJ whole genome shotgun (WGS) entry which is preliminary data.</text>
</comment>
<feature type="transmembrane region" description="Helical" evidence="1">
    <location>
        <begin position="496"/>
        <end position="527"/>
    </location>
</feature>
<keyword evidence="3" id="KW-1185">Reference proteome</keyword>
<evidence type="ECO:0008006" key="4">
    <source>
        <dbReference type="Google" id="ProtNLM"/>
    </source>
</evidence>
<evidence type="ECO:0000313" key="2">
    <source>
        <dbReference type="EMBL" id="MCM2388112.1"/>
    </source>
</evidence>
<sequence length="642" mass="67366">MAAAVYVVRQLSHGGLKASDTAGLFAVALAVAAGLVAVVALRKQSQANTAAFADATLARGWAATLAGQVQAGEGAVWRKLLGDDTERINLAYTLVSGGVRPAAAPNAGRLFADGPGGSAVPDIVAYYQTTKPLRLVITGAGGAGKTVSALELLLGLIEGRGEDEPVPVRIPLSRWETDRQTLPELLEQRLTEDYDWPRHMAAGLVGHGLVLPVLDGLDEMDPAGPDGLPDPAAPRATAVVEALNAYQQGGEAGALVLTCRTGHYDALVPRAVVDAARVAVQPVGADDARDYLTGRAWDAGRWQSLTDHLAGHPHGLLAGVLSTPWRLCLAATVYHRDGDPAELLTLPDTDAVDAHLLARYIPAAVSTAPNPDGYTAEEVHRWLHRLTRHLDPAGTAGGTGAPGGAGAHGPEGTDLLLHELWPLAGRRRVRATEAALIAPAALVVLVLGLAARAFPGWLVVVLSALPAAALTVPAVRPQRWTYPRRAAWTDRPRAATSWLVAGVAAGLTAGLLTGVAVMIAAGLMAGITQEPGTGRRTRAAIRTDARLALIAGITAGLMAVLLAGIAFGLTVGLLVGLMVGAASRRYLVFLLCLRGQLPFRLGRFLDWATDAGLLRYSGAAYQYRHREFQHWLRQHPNPPQMP</sequence>
<keyword evidence="1" id="KW-1133">Transmembrane helix</keyword>
<organism evidence="2 3">
    <name type="scientific">Streptomyces albipurpureus</name>
    <dbReference type="NCBI Taxonomy" id="2897419"/>
    <lineage>
        <taxon>Bacteria</taxon>
        <taxon>Bacillati</taxon>
        <taxon>Actinomycetota</taxon>
        <taxon>Actinomycetes</taxon>
        <taxon>Kitasatosporales</taxon>
        <taxon>Streptomycetaceae</taxon>
        <taxon>Streptomyces</taxon>
    </lineage>
</organism>
<feature type="transmembrane region" description="Helical" evidence="1">
    <location>
        <begin position="457"/>
        <end position="475"/>
    </location>
</feature>
<feature type="transmembrane region" description="Helical" evidence="1">
    <location>
        <begin position="22"/>
        <end position="41"/>
    </location>
</feature>
<keyword evidence="1" id="KW-0812">Transmembrane</keyword>